<keyword evidence="8" id="KW-0240">DNA-directed RNA polymerase</keyword>
<dbReference type="PANTHER" id="PTHR43133:SF8">
    <property type="entry name" value="RNA POLYMERASE SIGMA FACTOR HI_1459-RELATED"/>
    <property type="match status" value="1"/>
</dbReference>
<dbReference type="PANTHER" id="PTHR43133">
    <property type="entry name" value="RNA POLYMERASE ECF-TYPE SIGMA FACTO"/>
    <property type="match status" value="1"/>
</dbReference>
<feature type="domain" description="RNA polymerase sigma-70 region 2" evidence="6">
    <location>
        <begin position="28"/>
        <end position="95"/>
    </location>
</feature>
<dbReference type="AlphaFoldDB" id="A0A917IZB5"/>
<evidence type="ECO:0000256" key="2">
    <source>
        <dbReference type="ARBA" id="ARBA00023015"/>
    </source>
</evidence>
<evidence type="ECO:0000256" key="1">
    <source>
        <dbReference type="ARBA" id="ARBA00010641"/>
    </source>
</evidence>
<sequence>MQYQESFPGEQALVQRLKEGYREDFDELFNQYAEPVMNYLRFRLTDEQDAEDVLQEVFIKLWRYRHAIEIHTSFKNYLYTLVQNCINDHLRVLKRKRHISIAELPDSQEEQMQPDDHFRYRQLNQSWREAIQRLPVQMGRIYSMKNEEALSVKEIASELDLSEQTVKNQLHNAAQRIVKILQQVQLFFWALLPLFDMN</sequence>
<dbReference type="EMBL" id="BMIB01000002">
    <property type="protein sequence ID" value="GGH66278.1"/>
    <property type="molecule type" value="Genomic_DNA"/>
</dbReference>
<evidence type="ECO:0000256" key="3">
    <source>
        <dbReference type="ARBA" id="ARBA00023082"/>
    </source>
</evidence>
<comment type="similarity">
    <text evidence="1">Belongs to the sigma-70 factor family. ECF subfamily.</text>
</comment>
<feature type="domain" description="RNA polymerase sigma factor 70 region 4 type 2" evidence="7">
    <location>
        <begin position="126"/>
        <end position="176"/>
    </location>
</feature>
<dbReference type="Gene3D" id="1.10.10.10">
    <property type="entry name" value="Winged helix-like DNA-binding domain superfamily/Winged helix DNA-binding domain"/>
    <property type="match status" value="1"/>
</dbReference>
<dbReference type="SUPFAM" id="SSF88659">
    <property type="entry name" value="Sigma3 and sigma4 domains of RNA polymerase sigma factors"/>
    <property type="match status" value="1"/>
</dbReference>
<dbReference type="RefSeq" id="WP_188951916.1">
    <property type="nucleotide sequence ID" value="NZ_BMIB01000002.1"/>
</dbReference>
<dbReference type="InterPro" id="IPR007627">
    <property type="entry name" value="RNA_pol_sigma70_r2"/>
</dbReference>
<dbReference type="InterPro" id="IPR013324">
    <property type="entry name" value="RNA_pol_sigma_r3/r4-like"/>
</dbReference>
<dbReference type="InterPro" id="IPR013325">
    <property type="entry name" value="RNA_pol_sigma_r2"/>
</dbReference>
<evidence type="ECO:0000256" key="5">
    <source>
        <dbReference type="ARBA" id="ARBA00023163"/>
    </source>
</evidence>
<dbReference type="GO" id="GO:0016987">
    <property type="term" value="F:sigma factor activity"/>
    <property type="evidence" value="ECO:0007669"/>
    <property type="project" value="UniProtKB-KW"/>
</dbReference>
<reference evidence="8" key="2">
    <citation type="submission" date="2020-09" db="EMBL/GenBank/DDBJ databases">
        <authorList>
            <person name="Sun Q."/>
            <person name="Zhou Y."/>
        </authorList>
    </citation>
    <scope>NUCLEOTIDE SEQUENCE</scope>
    <source>
        <strain evidence="8">CGMCC 1.15290</strain>
    </source>
</reference>
<keyword evidence="5" id="KW-0804">Transcription</keyword>
<keyword evidence="4" id="KW-0238">DNA-binding</keyword>
<dbReference type="Pfam" id="PF04542">
    <property type="entry name" value="Sigma70_r2"/>
    <property type="match status" value="1"/>
</dbReference>
<dbReference type="GO" id="GO:0003677">
    <property type="term" value="F:DNA binding"/>
    <property type="evidence" value="ECO:0007669"/>
    <property type="project" value="UniProtKB-KW"/>
</dbReference>
<dbReference type="InterPro" id="IPR013249">
    <property type="entry name" value="RNA_pol_sigma70_r4_t2"/>
</dbReference>
<evidence type="ECO:0000259" key="6">
    <source>
        <dbReference type="Pfam" id="PF04542"/>
    </source>
</evidence>
<accession>A0A917IZB5</accession>
<dbReference type="Proteomes" id="UP000627292">
    <property type="component" value="Unassembled WGS sequence"/>
</dbReference>
<name>A0A917IZB5_9BACT</name>
<reference evidence="8" key="1">
    <citation type="journal article" date="2014" name="Int. J. Syst. Evol. Microbiol.">
        <title>Complete genome sequence of Corynebacterium casei LMG S-19264T (=DSM 44701T), isolated from a smear-ripened cheese.</title>
        <authorList>
            <consortium name="US DOE Joint Genome Institute (JGI-PGF)"/>
            <person name="Walter F."/>
            <person name="Albersmeier A."/>
            <person name="Kalinowski J."/>
            <person name="Ruckert C."/>
        </authorList>
    </citation>
    <scope>NUCLEOTIDE SEQUENCE</scope>
    <source>
        <strain evidence="8">CGMCC 1.15290</strain>
    </source>
</reference>
<dbReference type="NCBIfam" id="TIGR02937">
    <property type="entry name" value="sigma70-ECF"/>
    <property type="match status" value="1"/>
</dbReference>
<keyword evidence="3" id="KW-0731">Sigma factor</keyword>
<evidence type="ECO:0000313" key="9">
    <source>
        <dbReference type="Proteomes" id="UP000627292"/>
    </source>
</evidence>
<evidence type="ECO:0000259" key="7">
    <source>
        <dbReference type="Pfam" id="PF08281"/>
    </source>
</evidence>
<dbReference type="GO" id="GO:0006352">
    <property type="term" value="P:DNA-templated transcription initiation"/>
    <property type="evidence" value="ECO:0007669"/>
    <property type="project" value="InterPro"/>
</dbReference>
<organism evidence="8 9">
    <name type="scientific">Filimonas zeae</name>
    <dbReference type="NCBI Taxonomy" id="1737353"/>
    <lineage>
        <taxon>Bacteria</taxon>
        <taxon>Pseudomonadati</taxon>
        <taxon>Bacteroidota</taxon>
        <taxon>Chitinophagia</taxon>
        <taxon>Chitinophagales</taxon>
        <taxon>Chitinophagaceae</taxon>
        <taxon>Filimonas</taxon>
    </lineage>
</organism>
<evidence type="ECO:0000256" key="4">
    <source>
        <dbReference type="ARBA" id="ARBA00023125"/>
    </source>
</evidence>
<dbReference type="Gene3D" id="1.10.1740.10">
    <property type="match status" value="1"/>
</dbReference>
<dbReference type="SUPFAM" id="SSF88946">
    <property type="entry name" value="Sigma2 domain of RNA polymerase sigma factors"/>
    <property type="match status" value="1"/>
</dbReference>
<proteinExistence type="inferred from homology"/>
<protein>
    <submittedName>
        <fullName evidence="8">DNA-directed RNA polymerase sigma-70 factor</fullName>
    </submittedName>
</protein>
<dbReference type="Pfam" id="PF08281">
    <property type="entry name" value="Sigma70_r4_2"/>
    <property type="match status" value="1"/>
</dbReference>
<comment type="caution">
    <text evidence="8">The sequence shown here is derived from an EMBL/GenBank/DDBJ whole genome shotgun (WGS) entry which is preliminary data.</text>
</comment>
<evidence type="ECO:0000313" key="8">
    <source>
        <dbReference type="EMBL" id="GGH66278.1"/>
    </source>
</evidence>
<dbReference type="InterPro" id="IPR036388">
    <property type="entry name" value="WH-like_DNA-bd_sf"/>
</dbReference>
<dbReference type="InterPro" id="IPR039425">
    <property type="entry name" value="RNA_pol_sigma-70-like"/>
</dbReference>
<gene>
    <name evidence="8" type="ORF">GCM10011379_20290</name>
</gene>
<keyword evidence="2" id="KW-0805">Transcription regulation</keyword>
<dbReference type="GO" id="GO:0000428">
    <property type="term" value="C:DNA-directed RNA polymerase complex"/>
    <property type="evidence" value="ECO:0007669"/>
    <property type="project" value="UniProtKB-KW"/>
</dbReference>
<dbReference type="InterPro" id="IPR014284">
    <property type="entry name" value="RNA_pol_sigma-70_dom"/>
</dbReference>
<keyword evidence="9" id="KW-1185">Reference proteome</keyword>